<comment type="subcellular location">
    <subcellularLocation>
        <location evidence="1 7">Cell membrane</location>
        <topology evidence="1 7">Multi-pass membrane protein</topology>
    </subcellularLocation>
</comment>
<dbReference type="GO" id="GO:0005886">
    <property type="term" value="C:plasma membrane"/>
    <property type="evidence" value="ECO:0007669"/>
    <property type="project" value="UniProtKB-SubCell"/>
</dbReference>
<evidence type="ECO:0000256" key="4">
    <source>
        <dbReference type="ARBA" id="ARBA00022692"/>
    </source>
</evidence>
<feature type="transmembrane region" description="Helical" evidence="7">
    <location>
        <begin position="123"/>
        <end position="150"/>
    </location>
</feature>
<evidence type="ECO:0000259" key="8">
    <source>
        <dbReference type="PROSITE" id="PS50928"/>
    </source>
</evidence>
<protein>
    <submittedName>
        <fullName evidence="9">ABC transporter permease</fullName>
    </submittedName>
</protein>
<keyword evidence="5 7" id="KW-1133">Transmembrane helix</keyword>
<feature type="transmembrane region" description="Helical" evidence="7">
    <location>
        <begin position="247"/>
        <end position="266"/>
    </location>
</feature>
<dbReference type="PROSITE" id="PS50928">
    <property type="entry name" value="ABC_TM1"/>
    <property type="match status" value="1"/>
</dbReference>
<keyword evidence="2 7" id="KW-0813">Transport</keyword>
<dbReference type="GO" id="GO:0055085">
    <property type="term" value="P:transmembrane transport"/>
    <property type="evidence" value="ECO:0007669"/>
    <property type="project" value="InterPro"/>
</dbReference>
<dbReference type="SUPFAM" id="SSF161098">
    <property type="entry name" value="MetI-like"/>
    <property type="match status" value="1"/>
</dbReference>
<dbReference type="Gene3D" id="1.10.3720.10">
    <property type="entry name" value="MetI-like"/>
    <property type="match status" value="1"/>
</dbReference>
<feature type="transmembrane region" description="Helical" evidence="7">
    <location>
        <begin position="20"/>
        <end position="40"/>
    </location>
</feature>
<sequence>MKKHLIKIKNLSSISKISFIIIIFFTFMALFCPLICKFPYSKPSGVSFNPPCSKHILGTDDLGIDLWSQICYGSRISITVGLFTALLSGLLGSFIGIVCGYYGGTIDKILMRFTDLMMVLPELPVMIVLAAFFGPSIKNVIIVLSLFSWVSPSRIIRSKVISIKNENYIKVAQSFGGNFTHILSKHILPKIIPLISISMIKIISKSIIAESSLSFLGLGDPLSKSWGMILNHAINFEGIYFTDYWKWWILSPLTCILTLVLAFAFISKELENI</sequence>
<dbReference type="EMBL" id="SXDP01000002">
    <property type="protein sequence ID" value="NEZ46158.1"/>
    <property type="molecule type" value="Genomic_DNA"/>
</dbReference>
<feature type="domain" description="ABC transmembrane type-1" evidence="8">
    <location>
        <begin position="74"/>
        <end position="265"/>
    </location>
</feature>
<comment type="caution">
    <text evidence="9">The sequence shown here is derived from an EMBL/GenBank/DDBJ whole genome shotgun (WGS) entry which is preliminary data.</text>
</comment>
<evidence type="ECO:0000256" key="3">
    <source>
        <dbReference type="ARBA" id="ARBA00022475"/>
    </source>
</evidence>
<dbReference type="CDD" id="cd06261">
    <property type="entry name" value="TM_PBP2"/>
    <property type="match status" value="1"/>
</dbReference>
<dbReference type="AlphaFoldDB" id="A0A6M0RAC0"/>
<dbReference type="InterPro" id="IPR000515">
    <property type="entry name" value="MetI-like"/>
</dbReference>
<keyword evidence="4 7" id="KW-0812">Transmembrane</keyword>
<comment type="similarity">
    <text evidence="7">Belongs to the binding-protein-dependent transport system permease family.</text>
</comment>
<dbReference type="InterPro" id="IPR035906">
    <property type="entry name" value="MetI-like_sf"/>
</dbReference>
<dbReference type="PANTHER" id="PTHR43386:SF1">
    <property type="entry name" value="D,D-DIPEPTIDE TRANSPORT SYSTEM PERMEASE PROTEIN DDPC-RELATED"/>
    <property type="match status" value="1"/>
</dbReference>
<evidence type="ECO:0000256" key="7">
    <source>
        <dbReference type="RuleBase" id="RU363032"/>
    </source>
</evidence>
<name>A0A6M0RAC0_9CLOT</name>
<dbReference type="Pfam" id="PF00528">
    <property type="entry name" value="BPD_transp_1"/>
    <property type="match status" value="1"/>
</dbReference>
<evidence type="ECO:0000256" key="1">
    <source>
        <dbReference type="ARBA" id="ARBA00004651"/>
    </source>
</evidence>
<proteinExistence type="inferred from homology"/>
<dbReference type="RefSeq" id="WP_163248479.1">
    <property type="nucleotide sequence ID" value="NZ_SXDP01000002.1"/>
</dbReference>
<keyword evidence="6 7" id="KW-0472">Membrane</keyword>
<evidence type="ECO:0000313" key="9">
    <source>
        <dbReference type="EMBL" id="NEZ46158.1"/>
    </source>
</evidence>
<dbReference type="Proteomes" id="UP000473885">
    <property type="component" value="Unassembled WGS sequence"/>
</dbReference>
<keyword evidence="3" id="KW-1003">Cell membrane</keyword>
<evidence type="ECO:0000256" key="5">
    <source>
        <dbReference type="ARBA" id="ARBA00022989"/>
    </source>
</evidence>
<feature type="transmembrane region" description="Helical" evidence="7">
    <location>
        <begin position="76"/>
        <end position="102"/>
    </location>
</feature>
<evidence type="ECO:0000256" key="6">
    <source>
        <dbReference type="ARBA" id="ARBA00023136"/>
    </source>
</evidence>
<dbReference type="InterPro" id="IPR050366">
    <property type="entry name" value="BP-dependent_transpt_permease"/>
</dbReference>
<organism evidence="9 10">
    <name type="scientific">Clostridium niameyense</name>
    <dbReference type="NCBI Taxonomy" id="1622073"/>
    <lineage>
        <taxon>Bacteria</taxon>
        <taxon>Bacillati</taxon>
        <taxon>Bacillota</taxon>
        <taxon>Clostridia</taxon>
        <taxon>Eubacteriales</taxon>
        <taxon>Clostridiaceae</taxon>
        <taxon>Clostridium</taxon>
    </lineage>
</organism>
<reference evidence="9 10" key="1">
    <citation type="submission" date="2019-04" db="EMBL/GenBank/DDBJ databases">
        <title>Genome sequencing of Clostridium botulinum Groups I-IV and Clostridium butyricum.</title>
        <authorList>
            <person name="Brunt J."/>
            <person name="Van Vliet A.H.M."/>
            <person name="Stringer S.C."/>
            <person name="Carter A.T."/>
            <person name="Peck M.W."/>
        </authorList>
    </citation>
    <scope>NUCLEOTIDE SEQUENCE [LARGE SCALE GENOMIC DNA]</scope>
    <source>
        <strain evidence="9 10">IFR 18/094</strain>
    </source>
</reference>
<evidence type="ECO:0000313" key="10">
    <source>
        <dbReference type="Proteomes" id="UP000473885"/>
    </source>
</evidence>
<accession>A0A6M0RAC0</accession>
<dbReference type="PANTHER" id="PTHR43386">
    <property type="entry name" value="OLIGOPEPTIDE TRANSPORT SYSTEM PERMEASE PROTEIN APPC"/>
    <property type="match status" value="1"/>
</dbReference>
<evidence type="ECO:0000256" key="2">
    <source>
        <dbReference type="ARBA" id="ARBA00022448"/>
    </source>
</evidence>
<gene>
    <name evidence="9" type="ORF">FDF74_02900</name>
</gene>
<keyword evidence="10" id="KW-1185">Reference proteome</keyword>